<protein>
    <submittedName>
        <fullName evidence="2">M23 family metallopeptidase</fullName>
        <ecNumber evidence="2">3.4.24.-</ecNumber>
    </submittedName>
</protein>
<gene>
    <name evidence="2" type="ORF">ACFWJN_08225</name>
</gene>
<dbReference type="InterPro" id="IPR016047">
    <property type="entry name" value="M23ase_b-sheet_dom"/>
</dbReference>
<keyword evidence="3" id="KW-1185">Reference proteome</keyword>
<organism evidence="2 3">
    <name type="scientific">Streptomyces albidochromogenes</name>
    <dbReference type="NCBI Taxonomy" id="329524"/>
    <lineage>
        <taxon>Bacteria</taxon>
        <taxon>Bacillati</taxon>
        <taxon>Actinomycetota</taxon>
        <taxon>Actinomycetes</taxon>
        <taxon>Kitasatosporales</taxon>
        <taxon>Streptomycetaceae</taxon>
        <taxon>Streptomyces</taxon>
    </lineage>
</organism>
<reference evidence="2 3" key="1">
    <citation type="submission" date="2024-09" db="EMBL/GenBank/DDBJ databases">
        <title>The Natural Products Discovery Center: Release of the First 8490 Sequenced Strains for Exploring Actinobacteria Biosynthetic Diversity.</title>
        <authorList>
            <person name="Kalkreuter E."/>
            <person name="Kautsar S.A."/>
            <person name="Yang D."/>
            <person name="Bader C.D."/>
            <person name="Teijaro C.N."/>
            <person name="Fluegel L."/>
            <person name="Davis C.M."/>
            <person name="Simpson J.R."/>
            <person name="Lauterbach L."/>
            <person name="Steele A.D."/>
            <person name="Gui C."/>
            <person name="Meng S."/>
            <person name="Li G."/>
            <person name="Viehrig K."/>
            <person name="Ye F."/>
            <person name="Su P."/>
            <person name="Kiefer A.F."/>
            <person name="Nichols A."/>
            <person name="Cepeda A.J."/>
            <person name="Yan W."/>
            <person name="Fan B."/>
            <person name="Jiang Y."/>
            <person name="Adhikari A."/>
            <person name="Zheng C.-J."/>
            <person name="Schuster L."/>
            <person name="Cowan T.M."/>
            <person name="Smanski M.J."/>
            <person name="Chevrette M.G."/>
            <person name="De Carvalho L.P.S."/>
            <person name="Shen B."/>
        </authorList>
    </citation>
    <scope>NUCLEOTIDE SEQUENCE [LARGE SCALE GENOMIC DNA]</scope>
    <source>
        <strain evidence="2 3">NPDC058348</strain>
    </source>
</reference>
<keyword evidence="2" id="KW-0378">Hydrolase</keyword>
<accession>A0ABW6FGZ9</accession>
<dbReference type="PANTHER" id="PTHR21666:SF270">
    <property type="entry name" value="MUREIN HYDROLASE ACTIVATOR ENVC"/>
    <property type="match status" value="1"/>
</dbReference>
<dbReference type="Proteomes" id="UP001598448">
    <property type="component" value="Unassembled WGS sequence"/>
</dbReference>
<name>A0ABW6FGZ9_9ACTN</name>
<dbReference type="SUPFAM" id="SSF51261">
    <property type="entry name" value="Duplicated hybrid motif"/>
    <property type="match status" value="1"/>
</dbReference>
<dbReference type="Gene3D" id="2.70.70.10">
    <property type="entry name" value="Glucose Permease (Domain IIA)"/>
    <property type="match status" value="1"/>
</dbReference>
<sequence length="144" mass="14600">MTLMAGIVLAGGMPAEAAERHAAPCPASGRVTQDFGPAPSGFHYGLDIANAAGSPIKAGLAGKVSSSGSSGALGQFIVVTHSDATKTVYGHLRKRSVGVGTAVNGSTKIGEMGATGTSDGRARLHLEVIDGERVNPRLKYNCPR</sequence>
<dbReference type="GO" id="GO:0016787">
    <property type="term" value="F:hydrolase activity"/>
    <property type="evidence" value="ECO:0007669"/>
    <property type="project" value="UniProtKB-KW"/>
</dbReference>
<dbReference type="PANTHER" id="PTHR21666">
    <property type="entry name" value="PEPTIDASE-RELATED"/>
    <property type="match status" value="1"/>
</dbReference>
<evidence type="ECO:0000313" key="2">
    <source>
        <dbReference type="EMBL" id="MFD5098941.1"/>
    </source>
</evidence>
<dbReference type="EC" id="3.4.24.-" evidence="2"/>
<evidence type="ECO:0000313" key="3">
    <source>
        <dbReference type="Proteomes" id="UP001598448"/>
    </source>
</evidence>
<dbReference type="InterPro" id="IPR050570">
    <property type="entry name" value="Cell_wall_metabolism_enzyme"/>
</dbReference>
<dbReference type="EMBL" id="JBHXIJ010000037">
    <property type="protein sequence ID" value="MFD5098941.1"/>
    <property type="molecule type" value="Genomic_DNA"/>
</dbReference>
<proteinExistence type="predicted"/>
<feature type="domain" description="M23ase beta-sheet core" evidence="1">
    <location>
        <begin position="42"/>
        <end position="136"/>
    </location>
</feature>
<comment type="caution">
    <text evidence="2">The sequence shown here is derived from an EMBL/GenBank/DDBJ whole genome shotgun (WGS) entry which is preliminary data.</text>
</comment>
<dbReference type="RefSeq" id="WP_386710734.1">
    <property type="nucleotide sequence ID" value="NZ_JBHXIJ010000037.1"/>
</dbReference>
<dbReference type="InterPro" id="IPR011055">
    <property type="entry name" value="Dup_hybrid_motif"/>
</dbReference>
<dbReference type="Pfam" id="PF01551">
    <property type="entry name" value="Peptidase_M23"/>
    <property type="match status" value="1"/>
</dbReference>
<evidence type="ECO:0000259" key="1">
    <source>
        <dbReference type="Pfam" id="PF01551"/>
    </source>
</evidence>
<dbReference type="CDD" id="cd12797">
    <property type="entry name" value="M23_peptidase"/>
    <property type="match status" value="1"/>
</dbReference>